<reference evidence="2 3" key="1">
    <citation type="submission" date="2018-08" db="EMBL/GenBank/DDBJ databases">
        <title>Genome sequencing of Agrobacterium vitis strain ICMP 10754.</title>
        <authorList>
            <person name="Visnovsky S.B."/>
            <person name="Pitman A.R."/>
        </authorList>
    </citation>
    <scope>NUCLEOTIDE SEQUENCE [LARGE SCALE GENOMIC DNA]</scope>
    <source>
        <strain evidence="2 3">ICMP 10754</strain>
    </source>
</reference>
<dbReference type="EMBL" id="QUSG01000001">
    <property type="protein sequence ID" value="KAA3532314.1"/>
    <property type="molecule type" value="Genomic_DNA"/>
</dbReference>
<evidence type="ECO:0000256" key="1">
    <source>
        <dbReference type="SAM" id="SignalP"/>
    </source>
</evidence>
<protein>
    <recommendedName>
        <fullName evidence="4">DUF945 family protein</fullName>
    </recommendedName>
</protein>
<dbReference type="Proteomes" id="UP000436911">
    <property type="component" value="Unassembled WGS sequence"/>
</dbReference>
<accession>A0A368NU66</accession>
<organism evidence="2 3">
    <name type="scientific">Agrobacterium vitis</name>
    <name type="common">Rhizobium vitis</name>
    <dbReference type="NCBI Taxonomy" id="373"/>
    <lineage>
        <taxon>Bacteria</taxon>
        <taxon>Pseudomonadati</taxon>
        <taxon>Pseudomonadota</taxon>
        <taxon>Alphaproteobacteria</taxon>
        <taxon>Hyphomicrobiales</taxon>
        <taxon>Rhizobiaceae</taxon>
        <taxon>Rhizobium/Agrobacterium group</taxon>
        <taxon>Agrobacterium</taxon>
    </lineage>
</organism>
<dbReference type="GeneID" id="60682234"/>
<dbReference type="AlphaFoldDB" id="A0A368NU66"/>
<dbReference type="OrthoDB" id="7824623at2"/>
<evidence type="ECO:0000313" key="3">
    <source>
        <dbReference type="Proteomes" id="UP000436911"/>
    </source>
</evidence>
<keyword evidence="1" id="KW-0732">Signal</keyword>
<feature type="chain" id="PRO_5030067918" description="DUF945 family protein" evidence="1">
    <location>
        <begin position="31"/>
        <end position="407"/>
    </location>
</feature>
<proteinExistence type="predicted"/>
<feature type="signal peptide" evidence="1">
    <location>
        <begin position="1"/>
        <end position="30"/>
    </location>
</feature>
<dbReference type="RefSeq" id="WP_060715819.1">
    <property type="nucleotide sequence ID" value="NZ_CP055265.1"/>
</dbReference>
<evidence type="ECO:0008006" key="4">
    <source>
        <dbReference type="Google" id="ProtNLM"/>
    </source>
</evidence>
<evidence type="ECO:0000313" key="2">
    <source>
        <dbReference type="EMBL" id="KAA3532314.1"/>
    </source>
</evidence>
<gene>
    <name evidence="2" type="ORF">DXT89_02955</name>
</gene>
<sequence length="407" mass="42534">MTTHKSAGLALRRILSVSAAILVLPSAAFALDGQDLLAKINKSYTGGNAAITAGSIDINGDVVTLRDTKLKPANASDTGPDSTPVSIGDVKMSGVIENQDGSYEIDRVDFQPLNLVENKSTVTASDLYLSGVTVPAKTDGGDLASMLFYEKAHSGPISVKADGKEVLSMAEAEATTAIEDDGASLAFEGTVKGFKLDLSTVDDPKSRDAIEKLGISMLDGGMTMKGSWELQSGTIDVQNYTLDFKNVGKLTVALGLSGYTLDLVKQLQETARAMEANAKDPQAQQASGIAILGLMQQMSFLGADIRFDDAGITERALAYSGSQQGISGKDMGQMVKAMTPLMLAQAKLGDFQSVVTSAVNAYIDNPKSLTISAEPQNPVPFPMIVGAAMGAPETLPKVLGAKVTSND</sequence>
<name>A0A368NU66_AGRVI</name>
<comment type="caution">
    <text evidence="2">The sequence shown here is derived from an EMBL/GenBank/DDBJ whole genome shotgun (WGS) entry which is preliminary data.</text>
</comment>